<evidence type="ECO:0000313" key="1">
    <source>
        <dbReference type="EnsemblMetazoa" id="MESCA002396-PA"/>
    </source>
</evidence>
<dbReference type="EnsemblMetazoa" id="MESCA002396-RA">
    <property type="protein sequence ID" value="MESCA002396-PA"/>
    <property type="gene ID" value="MESCA002396"/>
</dbReference>
<dbReference type="AlphaFoldDB" id="T1GG84"/>
<sequence>MKSKKFYLPPFPQGGMLRKRNAGHFHFIMKKFALKKDLMYMDILMRHKYKMYILCTTII</sequence>
<dbReference type="HOGENOM" id="CLU_2963410_0_0_1"/>
<name>T1GG84_MEGSC</name>
<evidence type="ECO:0000313" key="2">
    <source>
        <dbReference type="Proteomes" id="UP000015102"/>
    </source>
</evidence>
<proteinExistence type="predicted"/>
<dbReference type="Proteomes" id="UP000015102">
    <property type="component" value="Unassembled WGS sequence"/>
</dbReference>
<organism evidence="1 2">
    <name type="scientific">Megaselia scalaris</name>
    <name type="common">Humpbacked fly</name>
    <name type="synonym">Phora scalaris</name>
    <dbReference type="NCBI Taxonomy" id="36166"/>
    <lineage>
        <taxon>Eukaryota</taxon>
        <taxon>Metazoa</taxon>
        <taxon>Ecdysozoa</taxon>
        <taxon>Arthropoda</taxon>
        <taxon>Hexapoda</taxon>
        <taxon>Insecta</taxon>
        <taxon>Pterygota</taxon>
        <taxon>Neoptera</taxon>
        <taxon>Endopterygota</taxon>
        <taxon>Diptera</taxon>
        <taxon>Brachycera</taxon>
        <taxon>Muscomorpha</taxon>
        <taxon>Platypezoidea</taxon>
        <taxon>Phoridae</taxon>
        <taxon>Megaseliini</taxon>
        <taxon>Megaselia</taxon>
    </lineage>
</organism>
<accession>T1GG84</accession>
<reference evidence="1" key="2">
    <citation type="submission" date="2015-06" db="UniProtKB">
        <authorList>
            <consortium name="EnsemblMetazoa"/>
        </authorList>
    </citation>
    <scope>IDENTIFICATION</scope>
</reference>
<keyword evidence="2" id="KW-1185">Reference proteome</keyword>
<protein>
    <submittedName>
        <fullName evidence="1">Uncharacterized protein</fullName>
    </submittedName>
</protein>
<reference evidence="2" key="1">
    <citation type="submission" date="2013-02" db="EMBL/GenBank/DDBJ databases">
        <authorList>
            <person name="Hughes D."/>
        </authorList>
    </citation>
    <scope>NUCLEOTIDE SEQUENCE</scope>
    <source>
        <strain>Durham</strain>
        <strain evidence="2">NC isolate 2 -- Noor lab</strain>
    </source>
</reference>
<dbReference type="EMBL" id="CAQQ02391382">
    <property type="status" value="NOT_ANNOTATED_CDS"/>
    <property type="molecule type" value="Genomic_DNA"/>
</dbReference>
<dbReference type="EMBL" id="CAQQ02391381">
    <property type="status" value="NOT_ANNOTATED_CDS"/>
    <property type="molecule type" value="Genomic_DNA"/>
</dbReference>